<feature type="domain" description="Uracil-DNA glycosylase-like" evidence="9">
    <location>
        <begin position="6"/>
        <end position="63"/>
    </location>
</feature>
<evidence type="ECO:0000256" key="4">
    <source>
        <dbReference type="ARBA" id="ARBA00012030"/>
    </source>
</evidence>
<dbReference type="InterPro" id="IPR036895">
    <property type="entry name" value="Uracil-DNA_glycosylase-like_sf"/>
</dbReference>
<gene>
    <name evidence="10" type="ORF">JCM19239_4519</name>
</gene>
<comment type="catalytic activity">
    <reaction evidence="1">
        <text>Hydrolyzes single-stranded DNA or mismatched double-stranded DNA and polynucleotides, releasing free uracil.</text>
        <dbReference type="EC" id="3.2.2.27"/>
    </reaction>
</comment>
<evidence type="ECO:0000256" key="8">
    <source>
        <dbReference type="ARBA" id="ARBA00023204"/>
    </source>
</evidence>
<evidence type="ECO:0000256" key="2">
    <source>
        <dbReference type="ARBA" id="ARBA00002631"/>
    </source>
</evidence>
<evidence type="ECO:0000256" key="5">
    <source>
        <dbReference type="ARBA" id="ARBA00018429"/>
    </source>
</evidence>
<organism evidence="10 11">
    <name type="scientific">Vibrio variabilis</name>
    <dbReference type="NCBI Taxonomy" id="990271"/>
    <lineage>
        <taxon>Bacteria</taxon>
        <taxon>Pseudomonadati</taxon>
        <taxon>Pseudomonadota</taxon>
        <taxon>Gammaproteobacteria</taxon>
        <taxon>Vibrionales</taxon>
        <taxon>Vibrionaceae</taxon>
        <taxon>Vibrio</taxon>
    </lineage>
</organism>
<evidence type="ECO:0000259" key="9">
    <source>
        <dbReference type="Pfam" id="PF03167"/>
    </source>
</evidence>
<dbReference type="SUPFAM" id="SSF52141">
    <property type="entry name" value="Uracil-DNA glycosylase-like"/>
    <property type="match status" value="1"/>
</dbReference>
<comment type="caution">
    <text evidence="10">The sequence shown here is derived from an EMBL/GenBank/DDBJ whole genome shotgun (WGS) entry which is preliminary data.</text>
</comment>
<evidence type="ECO:0000313" key="10">
    <source>
        <dbReference type="EMBL" id="GAL24794.1"/>
    </source>
</evidence>
<dbReference type="PANTHER" id="PTHR11264:SF0">
    <property type="entry name" value="URACIL-DNA GLYCOSYLASE"/>
    <property type="match status" value="1"/>
</dbReference>
<keyword evidence="6" id="KW-0227">DNA damage</keyword>
<name>A0ABQ0J7Q6_9VIBR</name>
<dbReference type="InterPro" id="IPR002043">
    <property type="entry name" value="UDG_fam1"/>
</dbReference>
<dbReference type="Gene3D" id="3.40.470.10">
    <property type="entry name" value="Uracil-DNA glycosylase-like domain"/>
    <property type="match status" value="1"/>
</dbReference>
<accession>A0ABQ0J7Q6</accession>
<evidence type="ECO:0000256" key="7">
    <source>
        <dbReference type="ARBA" id="ARBA00022801"/>
    </source>
</evidence>
<reference evidence="11" key="1">
    <citation type="submission" date="2014-09" db="EMBL/GenBank/DDBJ databases">
        <title>Vibrio variabilis JCM 19239. (C206) whole genome shotgun sequence.</title>
        <authorList>
            <person name="Sawabe T."/>
            <person name="Meirelles P."/>
            <person name="Nakanishi M."/>
            <person name="Sayaka M."/>
            <person name="Hattori M."/>
            <person name="Ohkuma M."/>
        </authorList>
    </citation>
    <scope>NUCLEOTIDE SEQUENCE [LARGE SCALE GENOMIC DNA]</scope>
    <source>
        <strain evidence="11">JCM 19239</strain>
    </source>
</reference>
<proteinExistence type="inferred from homology"/>
<keyword evidence="11" id="KW-1185">Reference proteome</keyword>
<comment type="similarity">
    <text evidence="3">Belongs to the uracil-DNA glycosylase (UDG) superfamily. UNG family.</text>
</comment>
<evidence type="ECO:0000256" key="3">
    <source>
        <dbReference type="ARBA" id="ARBA00008184"/>
    </source>
</evidence>
<dbReference type="EC" id="3.2.2.27" evidence="4"/>
<dbReference type="EMBL" id="BBMS01000006">
    <property type="protein sequence ID" value="GAL24794.1"/>
    <property type="molecule type" value="Genomic_DNA"/>
</dbReference>
<dbReference type="InterPro" id="IPR005122">
    <property type="entry name" value="Uracil-DNA_glycosylase-like"/>
</dbReference>
<dbReference type="Proteomes" id="UP000029223">
    <property type="component" value="Unassembled WGS sequence"/>
</dbReference>
<protein>
    <recommendedName>
        <fullName evidence="5">Uracil-DNA glycosylase</fullName>
        <ecNumber evidence="4">3.2.2.27</ecNumber>
    </recommendedName>
</protein>
<evidence type="ECO:0000256" key="6">
    <source>
        <dbReference type="ARBA" id="ARBA00022763"/>
    </source>
</evidence>
<keyword evidence="7" id="KW-0378">Hydrolase</keyword>
<dbReference type="PANTHER" id="PTHR11264">
    <property type="entry name" value="URACIL-DNA GLYCOSYLASE"/>
    <property type="match status" value="1"/>
</dbReference>
<sequence length="95" mass="10563">MIEALNQNSENIIFLLWGAHAQKKGAMIDRQKHHVLTAPHPSPLSARRGFFGCGHFSKTNQLLEELGKLLSIGSHYSTSVIFKLAIFRAPSKHVS</sequence>
<dbReference type="Pfam" id="PF03167">
    <property type="entry name" value="UDG"/>
    <property type="match status" value="1"/>
</dbReference>
<evidence type="ECO:0000256" key="1">
    <source>
        <dbReference type="ARBA" id="ARBA00001400"/>
    </source>
</evidence>
<evidence type="ECO:0000313" key="11">
    <source>
        <dbReference type="Proteomes" id="UP000029223"/>
    </source>
</evidence>
<keyword evidence="8" id="KW-0234">DNA repair</keyword>
<comment type="function">
    <text evidence="2">Excises uracil residues from the DNA which can arise as a result of misincorporation of dUMP residues by DNA polymerase or due to deamination of cytosine.</text>
</comment>